<organism evidence="1 2">
    <name type="scientific">Naganishia adeliensis</name>
    <dbReference type="NCBI Taxonomy" id="92952"/>
    <lineage>
        <taxon>Eukaryota</taxon>
        <taxon>Fungi</taxon>
        <taxon>Dikarya</taxon>
        <taxon>Basidiomycota</taxon>
        <taxon>Agaricomycotina</taxon>
        <taxon>Tremellomycetes</taxon>
        <taxon>Filobasidiales</taxon>
        <taxon>Filobasidiaceae</taxon>
        <taxon>Naganishia</taxon>
    </lineage>
</organism>
<reference evidence="1" key="1">
    <citation type="submission" date="2023-04" db="EMBL/GenBank/DDBJ databases">
        <title>Draft Genome sequencing of Naganishia species isolated from polar environments using Oxford Nanopore Technology.</title>
        <authorList>
            <person name="Leo P."/>
            <person name="Venkateswaran K."/>
        </authorList>
    </citation>
    <scope>NUCLEOTIDE SEQUENCE</scope>
    <source>
        <strain evidence="1">MNA-CCFEE 5262</strain>
    </source>
</reference>
<dbReference type="Proteomes" id="UP001230649">
    <property type="component" value="Unassembled WGS sequence"/>
</dbReference>
<protein>
    <submittedName>
        <fullName evidence="1">Uncharacterized protein</fullName>
    </submittedName>
</protein>
<evidence type="ECO:0000313" key="1">
    <source>
        <dbReference type="EMBL" id="KAJ9104085.1"/>
    </source>
</evidence>
<dbReference type="EMBL" id="JASBWS010000056">
    <property type="protein sequence ID" value="KAJ9104085.1"/>
    <property type="molecule type" value="Genomic_DNA"/>
</dbReference>
<sequence>MHCQSLPALMAPRSRTVSLGFFSDIYIPKHALPPNTFFDHEDNAFFMIPDMEEADVGEPDEAKKDPFNSDKDTQRLYLYRSEAIRFRVTGLQWQEIEPEAPSIRDRPRDLDPETGLPRELTKEEIQRKEAQREKEAGLRILASIEEQGMGNPEWWLNT</sequence>
<evidence type="ECO:0000313" key="2">
    <source>
        <dbReference type="Proteomes" id="UP001230649"/>
    </source>
</evidence>
<comment type="caution">
    <text evidence="1">The sequence shown here is derived from an EMBL/GenBank/DDBJ whole genome shotgun (WGS) entry which is preliminary data.</text>
</comment>
<accession>A0ACC2VYZ2</accession>
<gene>
    <name evidence="1" type="ORF">QFC20_004662</name>
</gene>
<keyword evidence="2" id="KW-1185">Reference proteome</keyword>
<proteinExistence type="predicted"/>
<name>A0ACC2VYZ2_9TREE</name>